<feature type="domain" description="ATP-dependent DNA ligase family profile" evidence="3">
    <location>
        <begin position="1"/>
        <end position="91"/>
    </location>
</feature>
<evidence type="ECO:0000256" key="1">
    <source>
        <dbReference type="ARBA" id="ARBA00007572"/>
    </source>
</evidence>
<dbReference type="InterPro" id="IPR016059">
    <property type="entry name" value="DNA_ligase_ATP-dep_CS"/>
</dbReference>
<evidence type="ECO:0000259" key="3">
    <source>
        <dbReference type="PROSITE" id="PS50160"/>
    </source>
</evidence>
<dbReference type="PROSITE" id="PS00333">
    <property type="entry name" value="DNA_LIGASE_A2"/>
    <property type="match status" value="1"/>
</dbReference>
<dbReference type="SUPFAM" id="SSF56091">
    <property type="entry name" value="DNA ligase/mRNA capping enzyme, catalytic domain"/>
    <property type="match status" value="1"/>
</dbReference>
<dbReference type="Pfam" id="PF01068">
    <property type="entry name" value="DNA_ligase_A_M"/>
    <property type="match status" value="1"/>
</dbReference>
<dbReference type="GO" id="GO:0005524">
    <property type="term" value="F:ATP binding"/>
    <property type="evidence" value="ECO:0007669"/>
    <property type="project" value="InterPro"/>
</dbReference>
<dbReference type="GO" id="GO:0006310">
    <property type="term" value="P:DNA recombination"/>
    <property type="evidence" value="ECO:0007669"/>
    <property type="project" value="InterPro"/>
</dbReference>
<dbReference type="PANTHER" id="PTHR45674:SF4">
    <property type="entry name" value="DNA LIGASE 1"/>
    <property type="match status" value="1"/>
</dbReference>
<gene>
    <name evidence="5" type="primary">LOC115230358</name>
</gene>
<comment type="similarity">
    <text evidence="1">Belongs to the ATP-dependent DNA ligase family.</text>
</comment>
<dbReference type="GO" id="GO:0006281">
    <property type="term" value="P:DNA repair"/>
    <property type="evidence" value="ECO:0007669"/>
    <property type="project" value="InterPro"/>
</dbReference>
<evidence type="ECO:0000313" key="4">
    <source>
        <dbReference type="Proteomes" id="UP000515154"/>
    </source>
</evidence>
<dbReference type="GO" id="GO:0005634">
    <property type="term" value="C:nucleus"/>
    <property type="evidence" value="ECO:0007669"/>
    <property type="project" value="TreeGrafter"/>
</dbReference>
<protein>
    <submittedName>
        <fullName evidence="5">DNA ligase 1-like</fullName>
    </submittedName>
</protein>
<name>A0A7E6EJL6_9MOLL</name>
<evidence type="ECO:0000313" key="5">
    <source>
        <dbReference type="RefSeq" id="XP_036355523.1"/>
    </source>
</evidence>
<evidence type="ECO:0000256" key="2">
    <source>
        <dbReference type="ARBA" id="ARBA00022598"/>
    </source>
</evidence>
<keyword evidence="4" id="KW-1185">Reference proteome</keyword>
<accession>A0A7E6EJL6</accession>
<dbReference type="SUPFAM" id="SSF50249">
    <property type="entry name" value="Nucleic acid-binding proteins"/>
    <property type="match status" value="1"/>
</dbReference>
<dbReference type="GO" id="GO:0003910">
    <property type="term" value="F:DNA ligase (ATP) activity"/>
    <property type="evidence" value="ECO:0007669"/>
    <property type="project" value="InterPro"/>
</dbReference>
<dbReference type="Proteomes" id="UP000515154">
    <property type="component" value="Unplaced"/>
</dbReference>
<dbReference type="AlphaFoldDB" id="A0A7E6EJL6"/>
<dbReference type="GO" id="GO:0005739">
    <property type="term" value="C:mitochondrion"/>
    <property type="evidence" value="ECO:0007669"/>
    <property type="project" value="TreeGrafter"/>
</dbReference>
<dbReference type="GO" id="GO:1903461">
    <property type="term" value="P:Okazaki fragment processing involved in mitotic DNA replication"/>
    <property type="evidence" value="ECO:0007669"/>
    <property type="project" value="TreeGrafter"/>
</dbReference>
<dbReference type="InterPro" id="IPR012310">
    <property type="entry name" value="DNA_ligase_ATP-dep_cent"/>
</dbReference>
<dbReference type="Gene3D" id="2.40.50.140">
    <property type="entry name" value="Nucleic acid-binding proteins"/>
    <property type="match status" value="1"/>
</dbReference>
<dbReference type="PROSITE" id="PS50160">
    <property type="entry name" value="DNA_LIGASE_A3"/>
    <property type="match status" value="1"/>
</dbReference>
<sequence>MFAEYTDSFENEEIDNFLTSALKSRCEGLMLKTLDINASYEISKRSHKWLKLKKDYLEGMGDTLDLAVLGAYFGTGKRTGTYGGFLLACYDPVQEEYQTVCKVFILVEYEDWHWV</sequence>
<dbReference type="InterPro" id="IPR050191">
    <property type="entry name" value="ATP-dep_DNA_ligase"/>
</dbReference>
<dbReference type="Gene3D" id="3.30.1490.70">
    <property type="match status" value="1"/>
</dbReference>
<dbReference type="KEGG" id="osn:115230358"/>
<dbReference type="InterPro" id="IPR012340">
    <property type="entry name" value="NA-bd_OB-fold"/>
</dbReference>
<organism evidence="4 5">
    <name type="scientific">Octopus sinensis</name>
    <name type="common">East Asian common octopus</name>
    <dbReference type="NCBI Taxonomy" id="2607531"/>
    <lineage>
        <taxon>Eukaryota</taxon>
        <taxon>Metazoa</taxon>
        <taxon>Spiralia</taxon>
        <taxon>Lophotrochozoa</taxon>
        <taxon>Mollusca</taxon>
        <taxon>Cephalopoda</taxon>
        <taxon>Coleoidea</taxon>
        <taxon>Octopodiformes</taxon>
        <taxon>Octopoda</taxon>
        <taxon>Incirrata</taxon>
        <taxon>Octopodidae</taxon>
        <taxon>Octopus</taxon>
    </lineage>
</organism>
<proteinExistence type="inferred from homology"/>
<keyword evidence="2" id="KW-0436">Ligase</keyword>
<reference evidence="5" key="1">
    <citation type="submission" date="2025-08" db="UniProtKB">
        <authorList>
            <consortium name="RefSeq"/>
        </authorList>
    </citation>
    <scope>IDENTIFICATION</scope>
</reference>
<dbReference type="PANTHER" id="PTHR45674">
    <property type="entry name" value="DNA LIGASE 1/3 FAMILY MEMBER"/>
    <property type="match status" value="1"/>
</dbReference>
<dbReference type="RefSeq" id="XP_036355523.1">
    <property type="nucleotide sequence ID" value="XM_036499630.1"/>
</dbReference>